<evidence type="ECO:0000313" key="1">
    <source>
        <dbReference type="EMBL" id="KAJ9662472.1"/>
    </source>
</evidence>
<reference evidence="1" key="1">
    <citation type="submission" date="2022-10" db="EMBL/GenBank/DDBJ databases">
        <title>Culturing micro-colonial fungi from biological soil crusts in the Mojave desert and describing Neophaeococcomyces mojavensis, and introducing the new genera and species Taxawa tesnikishii.</title>
        <authorList>
            <person name="Kurbessoian T."/>
            <person name="Stajich J.E."/>
        </authorList>
    </citation>
    <scope>NUCLEOTIDE SEQUENCE</scope>
    <source>
        <strain evidence="1">JES_112</strain>
    </source>
</reference>
<keyword evidence="2" id="KW-1185">Reference proteome</keyword>
<evidence type="ECO:0000313" key="2">
    <source>
        <dbReference type="Proteomes" id="UP001172386"/>
    </source>
</evidence>
<accession>A0ACC3AI32</accession>
<sequence>MPPTNGKALPDADLHSVATGTAKFLVDAHQSPADHILYSGWFCPFVQRSWITLEEKGIPYQYVEINPYHKDPEFLKLNPRGLVPTLGCPVQGGTKGDDGVERKPLIESNIICEYLDNLPSDAKPLYTNDGYEKARQKIWIDHITTRILPAYHRLLQHTPDKPYSLEDAKLELRGHLKAWISEANPDTDFWSGNELSMVDVALAPWAVRLWVFEHFKGISDLLPTEEQGGEDEEIWKRWKRWTTAIERRESVKQTLSERDHYLPIYQRQVYADDKAQSEMAKATRAVMNSEPPARSQLSKNLIPDDNYSTNLHGDKLLANEIRLLYLLPNKDPQARIEGLVTRGTLDLNIHYAALSYTWGNPFPLNAQPQLNTEFHSHDIYDQTRKDHMIILNGIQFPVSLNLYNGLSRLRNVKRPPGLWVDAICINQRDRDEVSQQVKNMGAIFHRAHEVLIWLGEAESDSQIKNALHLVDDIYYVFKKWYDDHFFQKFDETWEYINKETEATPDSEDQKHFWEWLKGDGREWVAKTKIREHLSRTGVGAWRDLENLLSRAWFDRVWTWQEKELARTARVYVGNKSVSWRRLRFAMLLVMAHDQARLQRPMEQLMPGRQYLHVVDNINIDQKPGLLDIVMNVRHRDCYNKLDKIFGVLGAAEGDMPNKDAAYFLQKVNYGEKSMTVSELYTEFSKYYIQDKGDLRVLQACNPRTPDTRLNLPSWVADWTDITPSLQLSSHIYNAAGGTKVEASYDPINEEMRLEGFLLDRVTVACHDERIDELERMVNESVDWDHWREEIVSTYVTLYVYGCYRGDHQQMNHHPFRPDSCWSTIINHLRQVDTYAPTGEPVSEAFWRCLMVDKKPGTKMDKQRRIDADINVTKRFQGTALNRVLDPGLRRQVERQFTQTSAQRKDIEREEPYLPGWFSALQRTVLRKRFFITEGGLFGMAPSNIEVGDVVSVLRGGHVPYLLRQKEDHYQLVEETYIHGYMDGQAVKDAERDGAKCRNFNLR</sequence>
<protein>
    <submittedName>
        <fullName evidence="1">Uncharacterized protein</fullName>
    </submittedName>
</protein>
<dbReference type="EMBL" id="JAPDRQ010000015">
    <property type="protein sequence ID" value="KAJ9662472.1"/>
    <property type="molecule type" value="Genomic_DNA"/>
</dbReference>
<proteinExistence type="predicted"/>
<gene>
    <name evidence="1" type="ORF">H2198_001361</name>
</gene>
<organism evidence="1 2">
    <name type="scientific">Neophaeococcomyces mojaviensis</name>
    <dbReference type="NCBI Taxonomy" id="3383035"/>
    <lineage>
        <taxon>Eukaryota</taxon>
        <taxon>Fungi</taxon>
        <taxon>Dikarya</taxon>
        <taxon>Ascomycota</taxon>
        <taxon>Pezizomycotina</taxon>
        <taxon>Eurotiomycetes</taxon>
        <taxon>Chaetothyriomycetidae</taxon>
        <taxon>Chaetothyriales</taxon>
        <taxon>Chaetothyriales incertae sedis</taxon>
        <taxon>Neophaeococcomyces</taxon>
    </lineage>
</organism>
<dbReference type="Proteomes" id="UP001172386">
    <property type="component" value="Unassembled WGS sequence"/>
</dbReference>
<name>A0ACC3AI32_9EURO</name>
<comment type="caution">
    <text evidence="1">The sequence shown here is derived from an EMBL/GenBank/DDBJ whole genome shotgun (WGS) entry which is preliminary data.</text>
</comment>